<sequence length="1353" mass="151162">MTSTETDDTSGLKDFKITKRSQKTEATKEINDNTVSLTFSSPFAKTNVSSRASSRQASRPTSKRSSKRSSKRISGFDLLEKSISGMFQHSPNKRDNHHCSGNQEKSLQSPVKLSPQVQESQKSNEDDKSDKDATDCSSDDSFGWQDVDAVADRNVYDENGKLQLYSFENSNDMKAHSRKEVFGNMNGDEHNNDRKPSVDDVSDNEEVDMHENDKKDFFNKNNFAYTKIDDEEQAKASRKTNLKVDNILASATIYQRSHSNSKEQVDRDMNESDEFSDDDADITHEDLTRNNQLNGMKHLLTDNEKFAYAGCVFLLLNELCAQLATRNLSSNMIKDKKLAKRLHNIQKDYGYWKEEIMNKIYFHMEFNEDEINMIEKLGLYPLEIEDLMKALKIQRKVFNPYNPEVQEHIQNKEKDQSTSEHDENDIKVSSMKTITDDDILEQVPENVVSVDSIIHERELEVDVPWSVICDLFLLFLSKGTYDARSRVILKKFAEYLSITIEEVNQFERRITETLELEQTDEQNLTRDDLLKKRRQRRSRKKMAYVGLATVGGSLVLGLSGGLLAPVIGAGVAAGLSTVGITGLSGFLTGVGGTATVAATSTAIGANIGGSSMSRRMGSVRTFEFKPLHNNRRLNLIISISGWMTGDEDDVRLPFSTVDPVEGDLFSLHWEPDILKSTGDTMSILASEAITQTIQQVLGATILTAFMGAIQLPMALSKLGYLIDNPWNVSLDRAWNSGILLAQFLMEKNLGSRPVTLVGFSLGSRVIYYCLKELAKKGCTGIIENVIILGAPVVYNKDELVMCRSVVAGRFVNGYSEKDWILGYLFRATAGGISTVAGLSPIENEGIENFDCSDIVNGHMGYRKNIPKILKKLGFSILSEEFVEIDDTPNPDREKKQKELLDTLKKLEDDEKKKPLKKSSSWLPSWLKPKKEEWQEMVKKDVVDTDTRKKSQEAPEHKPEAFEEFSNDKSTPQKTYISVPHLHNELETPTSPLTQEGETFSLKLNHSRPRFASGNIGFVLKNAGKSRTPSGLSTASNDDKAGELDAEIKTNEVEDDIVANEGKANEGASNENEDTNSTYTVEREKLSFTTDAADIDGEQEVKDKDGKAGELDTENKTNEVEDEIVANKIKANEDEDTNSTHTVERKDFPSNTDDAAIDGEQEVKDKEENTVVTDEVETGDDVIENLESNDIDKELSQGKETEENDLSGQPLTPTLEQTPNFNPIPPTVIGSASKMSGFSAESPFYTADDGNDLEDNYDDNIGTDDKIPNIIEDTENEEDDFHFVKPTVMSHDPSMSSTNDEMESESNSVKTSFSNPIPNLEGESKKSMESTISIKSSPKKKGKGKKKKNNKKKK</sequence>
<feature type="compositionally biased region" description="Polar residues" evidence="6">
    <location>
        <begin position="1066"/>
        <end position="1079"/>
    </location>
</feature>
<feature type="compositionally biased region" description="Polar residues" evidence="6">
    <location>
        <begin position="1205"/>
        <end position="1220"/>
    </location>
</feature>
<dbReference type="EMBL" id="FQNF01000002">
    <property type="protein sequence ID" value="SGZ37954.1"/>
    <property type="molecule type" value="Genomic_DNA"/>
</dbReference>
<feature type="compositionally biased region" description="Acidic residues" evidence="6">
    <location>
        <begin position="1248"/>
        <end position="1261"/>
    </location>
</feature>
<comment type="similarity">
    <text evidence="2">Belongs to the TMCO4 family.</text>
</comment>
<evidence type="ECO:0000313" key="9">
    <source>
        <dbReference type="Proteomes" id="UP000183365"/>
    </source>
</evidence>
<protein>
    <recommendedName>
        <fullName evidence="10">DUF726-domain-containing protein</fullName>
    </recommendedName>
</protein>
<feature type="compositionally biased region" description="Basic and acidic residues" evidence="6">
    <location>
        <begin position="1189"/>
        <end position="1200"/>
    </location>
</feature>
<evidence type="ECO:0000313" key="8">
    <source>
        <dbReference type="EMBL" id="SGZ37954.1"/>
    </source>
</evidence>
<keyword evidence="4 7" id="KW-1133">Transmembrane helix</keyword>
<feature type="compositionally biased region" description="Basic and acidic residues" evidence="6">
    <location>
        <begin position="1036"/>
        <end position="1051"/>
    </location>
</feature>
<evidence type="ECO:0008006" key="10">
    <source>
        <dbReference type="Google" id="ProtNLM"/>
    </source>
</evidence>
<feature type="compositionally biased region" description="Basic residues" evidence="6">
    <location>
        <begin position="1336"/>
        <end position="1353"/>
    </location>
</feature>
<feature type="region of interest" description="Disordered" evidence="6">
    <location>
        <begin position="943"/>
        <end position="973"/>
    </location>
</feature>
<comment type="subcellular location">
    <subcellularLocation>
        <location evidence="1">Membrane</location>
        <topology evidence="1">Multi-pass membrane protein</topology>
    </subcellularLocation>
</comment>
<evidence type="ECO:0000256" key="7">
    <source>
        <dbReference type="SAM" id="Phobius"/>
    </source>
</evidence>
<feature type="compositionally biased region" description="Polar residues" evidence="6">
    <location>
        <begin position="1024"/>
        <end position="1035"/>
    </location>
</feature>
<feature type="compositionally biased region" description="Polar residues" evidence="6">
    <location>
        <begin position="32"/>
        <end position="48"/>
    </location>
</feature>
<reference evidence="9" key="1">
    <citation type="submission" date="2016-11" db="EMBL/GenBank/DDBJ databases">
        <authorList>
            <person name="Guldener U."/>
        </authorList>
    </citation>
    <scope>NUCLEOTIDE SEQUENCE [LARGE SCALE GENOMIC DNA]</scope>
</reference>
<evidence type="ECO:0000256" key="5">
    <source>
        <dbReference type="ARBA" id="ARBA00023136"/>
    </source>
</evidence>
<dbReference type="InterPro" id="IPR029058">
    <property type="entry name" value="AB_hydrolase_fold"/>
</dbReference>
<feature type="compositionally biased region" description="Basic and acidic residues" evidence="6">
    <location>
        <begin position="183"/>
        <end position="198"/>
    </location>
</feature>
<feature type="compositionally biased region" description="Basic and acidic residues" evidence="6">
    <location>
        <begin position="20"/>
        <end position="31"/>
    </location>
</feature>
<feature type="region of interest" description="Disordered" evidence="6">
    <location>
        <begin position="255"/>
        <end position="279"/>
    </location>
</feature>
<evidence type="ECO:0000256" key="4">
    <source>
        <dbReference type="ARBA" id="ARBA00022989"/>
    </source>
</evidence>
<name>A0A1L0ATT1_9ASCO</name>
<evidence type="ECO:0000256" key="6">
    <source>
        <dbReference type="SAM" id="MobiDB-lite"/>
    </source>
</evidence>
<accession>A0A1L0ATT1</accession>
<feature type="compositionally biased region" description="Polar residues" evidence="6">
    <location>
        <begin position="99"/>
        <end position="121"/>
    </location>
</feature>
<feature type="region of interest" description="Disordered" evidence="6">
    <location>
        <begin position="183"/>
        <end position="214"/>
    </location>
</feature>
<feature type="compositionally biased region" description="Low complexity" evidence="6">
    <location>
        <begin position="49"/>
        <end position="59"/>
    </location>
</feature>
<proteinExistence type="inferred from homology"/>
<keyword evidence="9" id="KW-1185">Reference proteome</keyword>
<feature type="compositionally biased region" description="Polar residues" evidence="6">
    <location>
        <begin position="1292"/>
        <end position="1316"/>
    </location>
</feature>
<feature type="compositionally biased region" description="Basic and acidic residues" evidence="6">
    <location>
        <begin position="122"/>
        <end position="134"/>
    </location>
</feature>
<dbReference type="VEuPathDB" id="FungiDB:HGUI_00154"/>
<dbReference type="Proteomes" id="UP000183365">
    <property type="component" value="Unassembled WGS sequence"/>
</dbReference>
<feature type="region of interest" description="Disordered" evidence="6">
    <location>
        <begin position="20"/>
        <end position="143"/>
    </location>
</feature>
<feature type="transmembrane region" description="Helical" evidence="7">
    <location>
        <begin position="586"/>
        <end position="607"/>
    </location>
</feature>
<evidence type="ECO:0000256" key="1">
    <source>
        <dbReference type="ARBA" id="ARBA00004141"/>
    </source>
</evidence>
<gene>
    <name evidence="8" type="ORF">HGUI_00154</name>
</gene>
<dbReference type="PANTHER" id="PTHR17920:SF3">
    <property type="entry name" value="TRANSMEMBRANE AND COILED-COIL DOMAIN-CONTAINING PROTEIN 4"/>
    <property type="match status" value="1"/>
</dbReference>
<feature type="compositionally biased region" description="Basic residues" evidence="6">
    <location>
        <begin position="61"/>
        <end position="71"/>
    </location>
</feature>
<feature type="compositionally biased region" description="Acidic residues" evidence="6">
    <location>
        <begin position="1173"/>
        <end position="1188"/>
    </location>
</feature>
<keyword evidence="3 7" id="KW-0812">Transmembrane</keyword>
<dbReference type="InterPro" id="IPR007941">
    <property type="entry name" value="DUF726"/>
</dbReference>
<dbReference type="SUPFAM" id="SSF53474">
    <property type="entry name" value="alpha/beta-Hydrolases"/>
    <property type="match status" value="1"/>
</dbReference>
<dbReference type="GO" id="GO:0016020">
    <property type="term" value="C:membrane"/>
    <property type="evidence" value="ECO:0007669"/>
    <property type="project" value="UniProtKB-SubCell"/>
</dbReference>
<feature type="transmembrane region" description="Helical" evidence="7">
    <location>
        <begin position="696"/>
        <end position="715"/>
    </location>
</feature>
<dbReference type="Pfam" id="PF05277">
    <property type="entry name" value="DUF726"/>
    <property type="match status" value="1"/>
</dbReference>
<feature type="compositionally biased region" description="Basic and acidic residues" evidence="6">
    <location>
        <begin position="260"/>
        <end position="270"/>
    </location>
</feature>
<feature type="transmembrane region" description="Helical" evidence="7">
    <location>
        <begin position="542"/>
        <end position="566"/>
    </location>
</feature>
<feature type="region of interest" description="Disordered" evidence="6">
    <location>
        <begin position="1021"/>
        <end position="1266"/>
    </location>
</feature>
<dbReference type="PANTHER" id="PTHR17920">
    <property type="entry name" value="TRANSMEMBRANE AND COILED-COIL DOMAIN-CONTAINING PROTEIN 4 TMCO4"/>
    <property type="match status" value="1"/>
</dbReference>
<evidence type="ECO:0000256" key="2">
    <source>
        <dbReference type="ARBA" id="ARBA00009824"/>
    </source>
</evidence>
<feature type="compositionally biased region" description="Basic and acidic residues" evidence="6">
    <location>
        <begin position="1098"/>
        <end position="1118"/>
    </location>
</feature>
<feature type="compositionally biased region" description="Basic and acidic residues" evidence="6">
    <location>
        <begin position="943"/>
        <end position="960"/>
    </location>
</feature>
<dbReference type="OrthoDB" id="277931at2759"/>
<feature type="region of interest" description="Disordered" evidence="6">
    <location>
        <begin position="1286"/>
        <end position="1353"/>
    </location>
</feature>
<keyword evidence="5 7" id="KW-0472">Membrane</keyword>
<evidence type="ECO:0000256" key="3">
    <source>
        <dbReference type="ARBA" id="ARBA00022692"/>
    </source>
</evidence>
<organism evidence="8 9">
    <name type="scientific">Hanseniaspora guilliermondii</name>
    <dbReference type="NCBI Taxonomy" id="56406"/>
    <lineage>
        <taxon>Eukaryota</taxon>
        <taxon>Fungi</taxon>
        <taxon>Dikarya</taxon>
        <taxon>Ascomycota</taxon>
        <taxon>Saccharomycotina</taxon>
        <taxon>Saccharomycetes</taxon>
        <taxon>Saccharomycodales</taxon>
        <taxon>Saccharomycodaceae</taxon>
        <taxon>Hanseniaspora</taxon>
    </lineage>
</organism>